<name>A0A1M4TRH6_9FIRM</name>
<dbReference type="InterPro" id="IPR051691">
    <property type="entry name" value="Metab_Enz_Cyan_OpOx_G3PDH"/>
</dbReference>
<dbReference type="SUPFAM" id="SSF51905">
    <property type="entry name" value="FAD/NAD(P)-binding domain"/>
    <property type="match status" value="1"/>
</dbReference>
<evidence type="ECO:0000259" key="2">
    <source>
        <dbReference type="Pfam" id="PF07992"/>
    </source>
</evidence>
<dbReference type="InterPro" id="IPR036188">
    <property type="entry name" value="FAD/NAD-bd_sf"/>
</dbReference>
<keyword evidence="1" id="KW-0560">Oxidoreductase</keyword>
<protein>
    <submittedName>
        <fullName evidence="3">Thioredoxin reductase</fullName>
    </submittedName>
</protein>
<dbReference type="Gene3D" id="3.50.50.60">
    <property type="entry name" value="FAD/NAD(P)-binding domain"/>
    <property type="match status" value="2"/>
</dbReference>
<evidence type="ECO:0000313" key="3">
    <source>
        <dbReference type="EMBL" id="SHE46897.1"/>
    </source>
</evidence>
<feature type="domain" description="FAD/NAD(P)-binding" evidence="2">
    <location>
        <begin position="8"/>
        <end position="300"/>
    </location>
</feature>
<dbReference type="GO" id="GO:0016491">
    <property type="term" value="F:oxidoreductase activity"/>
    <property type="evidence" value="ECO:0007669"/>
    <property type="project" value="UniProtKB-KW"/>
</dbReference>
<dbReference type="PRINTS" id="PR00368">
    <property type="entry name" value="FADPNR"/>
</dbReference>
<keyword evidence="4" id="KW-1185">Reference proteome</keyword>
<dbReference type="PANTHER" id="PTHR42949">
    <property type="entry name" value="ANAEROBIC GLYCEROL-3-PHOSPHATE DEHYDROGENASE SUBUNIT B"/>
    <property type="match status" value="1"/>
</dbReference>
<evidence type="ECO:0000256" key="1">
    <source>
        <dbReference type="ARBA" id="ARBA00023002"/>
    </source>
</evidence>
<dbReference type="PANTHER" id="PTHR42949:SF3">
    <property type="entry name" value="ANAEROBIC GLYCEROL-3-PHOSPHATE DEHYDROGENASE SUBUNIT B"/>
    <property type="match status" value="1"/>
</dbReference>
<proteinExistence type="predicted"/>
<gene>
    <name evidence="3" type="ORF">SAMN02746064_00583</name>
</gene>
<dbReference type="AlphaFoldDB" id="A0A1M4TRH6"/>
<dbReference type="STRING" id="1120975.SAMN02746064_00583"/>
<sequence length="413" mass="45011">MTEMINKRVVIIGGGPAGLAAAIAMHDQGIKDLLIVERERKLGGILRQCIHDGFGLTRFKESLSGPEYAQRFIDEVEKRKIEYVTDTTVLEITKDRVVRGASKNGLMTWKAESVVLSMGCRERTRGALQIPGERPGGVYTAGVAQSYINLYNTMIGKRVVILGSGDIGLIMARRLALEGSKVEGVFEILPYPSGLERNVEQCLNDYGILLFLSHTITKIHGGKRIEGVTVSQVDEKLQVIPGTDSYYPCDTLVLSVGLIPENEISKMAGVILDPKTKGPIVDDSYQTSTPGIFAAGNVLHVHDLVDYVSLEAERLAKGVVKYLKAGINGQLLTDVNAGEGISYVVPKKVSLNESSVLSMRVEKPEDNVKIEVLQEGTVVASLFLDEALPAEMIQIQLNPGQVVEKMPLEVVLR</sequence>
<dbReference type="Pfam" id="PF07992">
    <property type="entry name" value="Pyr_redox_2"/>
    <property type="match status" value="1"/>
</dbReference>
<dbReference type="InterPro" id="IPR023753">
    <property type="entry name" value="FAD/NAD-binding_dom"/>
</dbReference>
<dbReference type="Proteomes" id="UP000184251">
    <property type="component" value="Unassembled WGS sequence"/>
</dbReference>
<dbReference type="RefSeq" id="WP_073269572.1">
    <property type="nucleotide sequence ID" value="NZ_FQTU01000002.1"/>
</dbReference>
<evidence type="ECO:0000313" key="4">
    <source>
        <dbReference type="Proteomes" id="UP000184251"/>
    </source>
</evidence>
<accession>A0A1M4TRH6</accession>
<dbReference type="EMBL" id="FQTU01000002">
    <property type="protein sequence ID" value="SHE46897.1"/>
    <property type="molecule type" value="Genomic_DNA"/>
</dbReference>
<organism evidence="3 4">
    <name type="scientific">Alkalibacter saccharofermentans DSM 14828</name>
    <dbReference type="NCBI Taxonomy" id="1120975"/>
    <lineage>
        <taxon>Bacteria</taxon>
        <taxon>Bacillati</taxon>
        <taxon>Bacillota</taxon>
        <taxon>Clostridia</taxon>
        <taxon>Eubacteriales</taxon>
        <taxon>Eubacteriaceae</taxon>
        <taxon>Alkalibacter</taxon>
    </lineage>
</organism>
<reference evidence="3 4" key="1">
    <citation type="submission" date="2016-11" db="EMBL/GenBank/DDBJ databases">
        <authorList>
            <person name="Jaros S."/>
            <person name="Januszkiewicz K."/>
            <person name="Wedrychowicz H."/>
        </authorList>
    </citation>
    <scope>NUCLEOTIDE SEQUENCE [LARGE SCALE GENOMIC DNA]</scope>
    <source>
        <strain evidence="3 4">DSM 14828</strain>
    </source>
</reference>
<dbReference type="PRINTS" id="PR00469">
    <property type="entry name" value="PNDRDTASEII"/>
</dbReference>